<dbReference type="CDD" id="cd06606">
    <property type="entry name" value="STKc_MAPKKK"/>
    <property type="match status" value="1"/>
</dbReference>
<keyword evidence="9" id="KW-1185">Reference proteome</keyword>
<feature type="region of interest" description="Disordered" evidence="6">
    <location>
        <begin position="230"/>
        <end position="362"/>
    </location>
</feature>
<evidence type="ECO:0000256" key="6">
    <source>
        <dbReference type="SAM" id="MobiDB-lite"/>
    </source>
</evidence>
<evidence type="ECO:0000313" key="8">
    <source>
        <dbReference type="EMBL" id="CAD2219383.1"/>
    </source>
</evidence>
<feature type="compositionally biased region" description="Polar residues" evidence="6">
    <location>
        <begin position="253"/>
        <end position="276"/>
    </location>
</feature>
<dbReference type="SUPFAM" id="SSF56112">
    <property type="entry name" value="Protein kinase-like (PK-like)"/>
    <property type="match status" value="1"/>
</dbReference>
<feature type="compositionally biased region" description="Basic residues" evidence="6">
    <location>
        <begin position="282"/>
        <end position="300"/>
    </location>
</feature>
<dbReference type="GO" id="GO:0005524">
    <property type="term" value="F:ATP binding"/>
    <property type="evidence" value="ECO:0007669"/>
    <property type="project" value="UniProtKB-KW"/>
</dbReference>
<dbReference type="AlphaFoldDB" id="A0A7G2CLE5"/>
<feature type="compositionally biased region" description="Basic and acidic residues" evidence="6">
    <location>
        <begin position="301"/>
        <end position="311"/>
    </location>
</feature>
<dbReference type="Pfam" id="PF00069">
    <property type="entry name" value="Pkinase"/>
    <property type="match status" value="1"/>
</dbReference>
<dbReference type="InterPro" id="IPR000719">
    <property type="entry name" value="Prot_kinase_dom"/>
</dbReference>
<protein>
    <submittedName>
        <fullName evidence="8">Protein kinase domain/Protein tyrosine kinase, putative</fullName>
    </submittedName>
</protein>
<dbReference type="PANTHER" id="PTHR11584">
    <property type="entry name" value="SERINE/THREONINE PROTEIN KINASE"/>
    <property type="match status" value="1"/>
</dbReference>
<gene>
    <name evidence="8" type="ORF">ADEAN_000688800</name>
</gene>
<keyword evidence="5" id="KW-0067">ATP-binding</keyword>
<dbReference type="PANTHER" id="PTHR11584:SF369">
    <property type="entry name" value="MITOGEN-ACTIVATED PROTEIN KINASE KINASE KINASE 19-RELATED"/>
    <property type="match status" value="1"/>
</dbReference>
<feature type="compositionally biased region" description="Polar residues" evidence="6">
    <location>
        <begin position="331"/>
        <end position="340"/>
    </location>
</feature>
<feature type="compositionally biased region" description="Basic residues" evidence="6">
    <location>
        <begin position="312"/>
        <end position="328"/>
    </location>
</feature>
<dbReference type="Proteomes" id="UP000515908">
    <property type="component" value="Chromosome 13"/>
</dbReference>
<evidence type="ECO:0000259" key="7">
    <source>
        <dbReference type="PROSITE" id="PS50011"/>
    </source>
</evidence>
<keyword evidence="3" id="KW-0547">Nucleotide-binding</keyword>
<keyword evidence="2" id="KW-0808">Transferase</keyword>
<evidence type="ECO:0000256" key="5">
    <source>
        <dbReference type="ARBA" id="ARBA00022840"/>
    </source>
</evidence>
<dbReference type="EMBL" id="LR877157">
    <property type="protein sequence ID" value="CAD2219383.1"/>
    <property type="molecule type" value="Genomic_DNA"/>
</dbReference>
<sequence>MDRETNRIIAVKEIALNIVGGSKESLDTVRRELAVLKQLDHPNITKYLGEEVEEDFLRIYMEYIPCGSISALLRTFGPLQENQVTIYIRQVLQGLEYLHGKCIIHRDLKGDNLLVNADGSLKLADFGTAKDMREAGTLRKVNGTANFMSPEAVEGKTVDEKTDVWSVGCCAVEMLTGTPPLAGVPSQYAIMMQIAEAKEDTLSMYLPSHAEFSKHAKDFVRQCLQRDPAKRPSAAELRAHPWLTKDPAWGSSRVASSSGPTPCNTTDTSATPTGENMVQKEHRSKSKRRSDSKKGSTSKKRSIDTAEDDKSSKKKRSGKKSKSRHSKSKSPTPSALNTLDLTLLPGDNSGDDDLPGRAITPA</sequence>
<feature type="domain" description="Protein kinase" evidence="7">
    <location>
        <begin position="1"/>
        <end position="243"/>
    </location>
</feature>
<organism evidence="8 9">
    <name type="scientific">Angomonas deanei</name>
    <dbReference type="NCBI Taxonomy" id="59799"/>
    <lineage>
        <taxon>Eukaryota</taxon>
        <taxon>Discoba</taxon>
        <taxon>Euglenozoa</taxon>
        <taxon>Kinetoplastea</taxon>
        <taxon>Metakinetoplastina</taxon>
        <taxon>Trypanosomatida</taxon>
        <taxon>Trypanosomatidae</taxon>
        <taxon>Strigomonadinae</taxon>
        <taxon>Angomonas</taxon>
    </lineage>
</organism>
<evidence type="ECO:0000256" key="3">
    <source>
        <dbReference type="ARBA" id="ARBA00022741"/>
    </source>
</evidence>
<dbReference type="InterPro" id="IPR011009">
    <property type="entry name" value="Kinase-like_dom_sf"/>
</dbReference>
<dbReference type="GO" id="GO:0004674">
    <property type="term" value="F:protein serine/threonine kinase activity"/>
    <property type="evidence" value="ECO:0007669"/>
    <property type="project" value="UniProtKB-KW"/>
</dbReference>
<keyword evidence="1" id="KW-0723">Serine/threonine-protein kinase</keyword>
<proteinExistence type="predicted"/>
<dbReference type="InterPro" id="IPR008271">
    <property type="entry name" value="Ser/Thr_kinase_AS"/>
</dbReference>
<reference evidence="8 9" key="1">
    <citation type="submission" date="2020-08" db="EMBL/GenBank/DDBJ databases">
        <authorList>
            <person name="Newling K."/>
            <person name="Davey J."/>
            <person name="Forrester S."/>
        </authorList>
    </citation>
    <scope>NUCLEOTIDE SEQUENCE [LARGE SCALE GENOMIC DNA]</scope>
    <source>
        <strain evidence="9">Crithidia deanei Carvalho (ATCC PRA-265)</strain>
    </source>
</reference>
<dbReference type="PROSITE" id="PS50011">
    <property type="entry name" value="PROTEIN_KINASE_DOM"/>
    <property type="match status" value="1"/>
</dbReference>
<dbReference type="PROSITE" id="PS00108">
    <property type="entry name" value="PROTEIN_KINASE_ST"/>
    <property type="match status" value="1"/>
</dbReference>
<evidence type="ECO:0000256" key="2">
    <source>
        <dbReference type="ARBA" id="ARBA00022679"/>
    </source>
</evidence>
<dbReference type="VEuPathDB" id="TriTrypDB:ADEAN_000688800"/>
<evidence type="ECO:0000256" key="4">
    <source>
        <dbReference type="ARBA" id="ARBA00022777"/>
    </source>
</evidence>
<accession>A0A7G2CLE5</accession>
<dbReference type="Gene3D" id="1.10.510.10">
    <property type="entry name" value="Transferase(Phosphotransferase) domain 1"/>
    <property type="match status" value="1"/>
</dbReference>
<evidence type="ECO:0000256" key="1">
    <source>
        <dbReference type="ARBA" id="ARBA00022527"/>
    </source>
</evidence>
<keyword evidence="4 8" id="KW-0418">Kinase</keyword>
<dbReference type="SMART" id="SM00220">
    <property type="entry name" value="S_TKc"/>
    <property type="match status" value="1"/>
</dbReference>
<name>A0A7G2CLE5_9TRYP</name>
<evidence type="ECO:0000313" key="9">
    <source>
        <dbReference type="Proteomes" id="UP000515908"/>
    </source>
</evidence>